<protein>
    <submittedName>
        <fullName evidence="1">Uncharacterized protein</fullName>
    </submittedName>
</protein>
<proteinExistence type="predicted"/>
<sequence>MTGISDLESSFEESLDLLESLKKSSDASPVCS</sequence>
<reference evidence="1" key="2">
    <citation type="journal article" date="2015" name="Fish Shellfish Immunol.">
        <title>Early steps in the European eel (Anguilla anguilla)-Vibrio vulnificus interaction in the gills: Role of the RtxA13 toxin.</title>
        <authorList>
            <person name="Callol A."/>
            <person name="Pajuelo D."/>
            <person name="Ebbesson L."/>
            <person name="Teles M."/>
            <person name="MacKenzie S."/>
            <person name="Amaro C."/>
        </authorList>
    </citation>
    <scope>NUCLEOTIDE SEQUENCE</scope>
</reference>
<reference evidence="1" key="1">
    <citation type="submission" date="2014-11" db="EMBL/GenBank/DDBJ databases">
        <authorList>
            <person name="Amaro Gonzalez C."/>
        </authorList>
    </citation>
    <scope>NUCLEOTIDE SEQUENCE</scope>
</reference>
<dbReference type="EMBL" id="GBXM01055162">
    <property type="protein sequence ID" value="JAH53415.1"/>
    <property type="molecule type" value="Transcribed_RNA"/>
</dbReference>
<name>A0A0E9TKM2_ANGAN</name>
<accession>A0A0E9TKM2</accession>
<organism evidence="1">
    <name type="scientific">Anguilla anguilla</name>
    <name type="common">European freshwater eel</name>
    <name type="synonym">Muraena anguilla</name>
    <dbReference type="NCBI Taxonomy" id="7936"/>
    <lineage>
        <taxon>Eukaryota</taxon>
        <taxon>Metazoa</taxon>
        <taxon>Chordata</taxon>
        <taxon>Craniata</taxon>
        <taxon>Vertebrata</taxon>
        <taxon>Euteleostomi</taxon>
        <taxon>Actinopterygii</taxon>
        <taxon>Neopterygii</taxon>
        <taxon>Teleostei</taxon>
        <taxon>Anguilliformes</taxon>
        <taxon>Anguillidae</taxon>
        <taxon>Anguilla</taxon>
    </lineage>
</organism>
<evidence type="ECO:0000313" key="1">
    <source>
        <dbReference type="EMBL" id="JAH53415.1"/>
    </source>
</evidence>
<dbReference type="AlphaFoldDB" id="A0A0E9TKM2"/>